<dbReference type="AlphaFoldDB" id="A0A7N9IEE8"/>
<reference evidence="2" key="1">
    <citation type="submission" date="2025-05" db="UniProtKB">
        <authorList>
            <consortium name="Ensembl"/>
        </authorList>
    </citation>
    <scope>IDENTIFICATION</scope>
</reference>
<evidence type="ECO:0000313" key="3">
    <source>
        <dbReference type="Proteomes" id="UP000233100"/>
    </source>
</evidence>
<dbReference type="Proteomes" id="UP000233100">
    <property type="component" value="Unplaced"/>
</dbReference>
<keyword evidence="3" id="KW-1185">Reference proteome</keyword>
<dbReference type="Ensembl" id="ENSMFAT00000097464.1">
    <property type="protein sequence ID" value="ENSMFAP00000051164.1"/>
    <property type="gene ID" value="ENSMFAG00000047494.1"/>
</dbReference>
<sequence length="177" mass="20437">MAGYTPETKLPEQELDSNIYCSAIFYLLQPPLLIPRKTGSRVDLKQSPMDLQLRVLTVRRKINKQKGHPTKTPSVHHHHQRLKADKTTKMGKKQDRKAGNSKNQSASPPPKEDSSSPETEQSWMKNDFDELREEGISRSNFSELKEELRKQCKETKNLGEKMKEWITRIIKAEKAIN</sequence>
<dbReference type="Ensembl" id="ENSMFAT00000098687.1">
    <property type="protein sequence ID" value="ENSMFAP00000046557.1"/>
    <property type="gene ID" value="ENSMFAG00000047494.1"/>
</dbReference>
<feature type="region of interest" description="Disordered" evidence="1">
    <location>
        <begin position="62"/>
        <end position="147"/>
    </location>
</feature>
<protein>
    <submittedName>
        <fullName evidence="2">Uncharacterized protein</fullName>
    </submittedName>
</protein>
<dbReference type="Ensembl" id="ENSMFAT00000096459.1">
    <property type="protein sequence ID" value="ENSMFAP00000052211.1"/>
    <property type="gene ID" value="ENSMFAG00000047494.1"/>
</dbReference>
<feature type="compositionally biased region" description="Basic and acidic residues" evidence="1">
    <location>
        <begin position="82"/>
        <end position="98"/>
    </location>
</feature>
<dbReference type="Ensembl" id="ENSMFAT00000077544.1">
    <property type="protein sequence ID" value="ENSMFAP00000057402.1"/>
    <property type="gene ID" value="ENSMFAG00000047494.1"/>
</dbReference>
<dbReference type="GeneTree" id="ENSGT00960000190362"/>
<feature type="compositionally biased region" description="Basic residues" evidence="1">
    <location>
        <begin position="62"/>
        <end position="81"/>
    </location>
</feature>
<evidence type="ECO:0000313" key="2">
    <source>
        <dbReference type="Ensembl" id="ENSMFAP00000057402.1"/>
    </source>
</evidence>
<feature type="compositionally biased region" description="Basic and acidic residues" evidence="1">
    <location>
        <begin position="126"/>
        <end position="136"/>
    </location>
</feature>
<name>A0A7N9IEE8_MACFA</name>
<evidence type="ECO:0000256" key="1">
    <source>
        <dbReference type="SAM" id="MobiDB-lite"/>
    </source>
</evidence>
<organism evidence="2 3">
    <name type="scientific">Macaca fascicularis</name>
    <name type="common">Crab-eating macaque</name>
    <name type="synonym">Cynomolgus monkey</name>
    <dbReference type="NCBI Taxonomy" id="9541"/>
    <lineage>
        <taxon>Eukaryota</taxon>
        <taxon>Metazoa</taxon>
        <taxon>Chordata</taxon>
        <taxon>Craniata</taxon>
        <taxon>Vertebrata</taxon>
        <taxon>Euteleostomi</taxon>
        <taxon>Mammalia</taxon>
        <taxon>Eutheria</taxon>
        <taxon>Euarchontoglires</taxon>
        <taxon>Primates</taxon>
        <taxon>Haplorrhini</taxon>
        <taxon>Catarrhini</taxon>
        <taxon>Cercopithecidae</taxon>
        <taxon>Cercopithecinae</taxon>
        <taxon>Macaca</taxon>
    </lineage>
</organism>
<proteinExistence type="predicted"/>
<accession>A0A7N9IEE8</accession>